<feature type="region of interest" description="Disordered" evidence="2">
    <location>
        <begin position="208"/>
        <end position="235"/>
    </location>
</feature>
<organism evidence="3 4">
    <name type="scientific">Paragonimus skrjabini miyazakii</name>
    <dbReference type="NCBI Taxonomy" id="59628"/>
    <lineage>
        <taxon>Eukaryota</taxon>
        <taxon>Metazoa</taxon>
        <taxon>Spiralia</taxon>
        <taxon>Lophotrochozoa</taxon>
        <taxon>Platyhelminthes</taxon>
        <taxon>Trematoda</taxon>
        <taxon>Digenea</taxon>
        <taxon>Plagiorchiida</taxon>
        <taxon>Troglotremata</taxon>
        <taxon>Troglotrematidae</taxon>
        <taxon>Paragonimus</taxon>
    </lineage>
</organism>
<dbReference type="AlphaFoldDB" id="A0A8S9Y968"/>
<reference evidence="3" key="1">
    <citation type="submission" date="2019-07" db="EMBL/GenBank/DDBJ databases">
        <title>Annotation for the trematode Paragonimus miyazaki's.</title>
        <authorList>
            <person name="Choi Y.-J."/>
        </authorList>
    </citation>
    <scope>NUCLEOTIDE SEQUENCE</scope>
    <source>
        <strain evidence="3">Japan</strain>
    </source>
</reference>
<protein>
    <submittedName>
        <fullName evidence="3">Uncharacterized protein</fullName>
    </submittedName>
</protein>
<keyword evidence="1" id="KW-0175">Coiled coil</keyword>
<sequence length="430" mass="50581">MDKSFSSPQSPPHIDLYNFENEQFATCRYILTSPRSLEACAKLNIKPIELLFTKKQDFTESYRNFPQRKLDELYMQHENVRREKLTKVRIERNNLIKKDGQINEGVVRYSPQKDRRCENEPGEALSVDRKKQSLTLGPQSTPNSIEKRNPTAHTLPRKYESLLKKLPPNEAKRLKLAHQRCLAYAAQTSRSRPVEVSEQTTCSLMISGQKTRPQSSYRIQPGISSSERQTGDGPIRRCASNASLVKESEFWLRRHAIESERIEETERLKSSLEDREKRAEQLVEKNERERQRSLEIAHYERERRLREAQNRRRELDSMLESYRRDLQEARELVSLVVGKLISTSISEHTLLIQERQEEWRRTAETIQKQKEEHVQKLLEERELKIQESRNLALAAERLREEMLRVYNLDSFDKKAQRVALINELGLENTS</sequence>
<accession>A0A8S9Y968</accession>
<feature type="coiled-coil region" evidence="1">
    <location>
        <begin position="255"/>
        <end position="332"/>
    </location>
</feature>
<gene>
    <name evidence="3" type="ORF">EG68_08499</name>
</gene>
<feature type="compositionally biased region" description="Polar residues" evidence="2">
    <location>
        <begin position="133"/>
        <end position="144"/>
    </location>
</feature>
<evidence type="ECO:0000313" key="4">
    <source>
        <dbReference type="Proteomes" id="UP000822476"/>
    </source>
</evidence>
<keyword evidence="4" id="KW-1185">Reference proteome</keyword>
<feature type="compositionally biased region" description="Polar residues" evidence="2">
    <location>
        <begin position="208"/>
        <end position="228"/>
    </location>
</feature>
<dbReference type="EMBL" id="JTDE01021768">
    <property type="protein sequence ID" value="KAF7232496.1"/>
    <property type="molecule type" value="Genomic_DNA"/>
</dbReference>
<dbReference type="InterPro" id="IPR029090">
    <property type="entry name" value="DUF4659"/>
</dbReference>
<dbReference type="PANTHER" id="PTHR33663:SF2">
    <property type="entry name" value="COILED-COIL DOMAIN-CONTAINING PROTEIN 177"/>
    <property type="match status" value="1"/>
</dbReference>
<feature type="region of interest" description="Disordered" evidence="2">
    <location>
        <begin position="112"/>
        <end position="156"/>
    </location>
</feature>
<evidence type="ECO:0000256" key="2">
    <source>
        <dbReference type="SAM" id="MobiDB-lite"/>
    </source>
</evidence>
<dbReference type="OrthoDB" id="200110at2759"/>
<evidence type="ECO:0000256" key="1">
    <source>
        <dbReference type="SAM" id="Coils"/>
    </source>
</evidence>
<name>A0A8S9Y968_9TREM</name>
<dbReference type="Proteomes" id="UP000822476">
    <property type="component" value="Unassembled WGS sequence"/>
</dbReference>
<evidence type="ECO:0000313" key="3">
    <source>
        <dbReference type="EMBL" id="KAF7232496.1"/>
    </source>
</evidence>
<dbReference type="PANTHER" id="PTHR33663">
    <property type="entry name" value="COILED-COIL DOMAIN-CONTAINING PROTEIN 177"/>
    <property type="match status" value="1"/>
</dbReference>
<proteinExistence type="predicted"/>
<comment type="caution">
    <text evidence="3">The sequence shown here is derived from an EMBL/GenBank/DDBJ whole genome shotgun (WGS) entry which is preliminary data.</text>
</comment>